<dbReference type="Proteomes" id="UP000030742">
    <property type="component" value="Unassembled WGS sequence"/>
</dbReference>
<feature type="chain" id="PRO_5010971926" description="MD-2-related lipid-recognition domain-containing protein" evidence="2">
    <location>
        <begin position="20"/>
        <end position="176"/>
    </location>
</feature>
<evidence type="ECO:0000313" key="5">
    <source>
        <dbReference type="EnsemblMetazoa" id="XP_019763518.1"/>
    </source>
</evidence>
<dbReference type="EnsemblMetazoa" id="XM_019907959.1">
    <property type="protein sequence ID" value="XP_019763518.1"/>
    <property type="gene ID" value="LOC109539889"/>
</dbReference>
<keyword evidence="1 2" id="KW-0732">Signal</keyword>
<name>N6U3F5_DENPD</name>
<feature type="signal peptide" evidence="2">
    <location>
        <begin position="1"/>
        <end position="19"/>
    </location>
</feature>
<dbReference type="KEGG" id="dpa:109539889"/>
<keyword evidence="6" id="KW-1185">Reference proteome</keyword>
<dbReference type="OrthoDB" id="6776691at2759"/>
<reference evidence="5" key="2">
    <citation type="submission" date="2024-08" db="UniProtKB">
        <authorList>
            <consortium name="EnsemblMetazoa"/>
        </authorList>
    </citation>
    <scope>IDENTIFICATION</scope>
</reference>
<reference evidence="6 7" key="1">
    <citation type="journal article" date="2013" name="Genome Biol.">
        <title>Draft genome of the mountain pine beetle, Dendroctonus ponderosae Hopkins, a major forest pest.</title>
        <authorList>
            <person name="Keeling C.I."/>
            <person name="Yuen M.M."/>
            <person name="Liao N.Y."/>
            <person name="Docking T.R."/>
            <person name="Chan S.K."/>
            <person name="Taylor G.A."/>
            <person name="Palmquist D.L."/>
            <person name="Jackman S.D."/>
            <person name="Nguyen A."/>
            <person name="Li M."/>
            <person name="Henderson H."/>
            <person name="Janes J.K."/>
            <person name="Zhao Y."/>
            <person name="Pandoh P."/>
            <person name="Moore R."/>
            <person name="Sperling F.A."/>
            <person name="Huber D.P."/>
            <person name="Birol I."/>
            <person name="Jones S.J."/>
            <person name="Bohlmann J."/>
        </authorList>
    </citation>
    <scope>NUCLEOTIDE SEQUENCE</scope>
</reference>
<organism evidence="3">
    <name type="scientific">Dendroctonus ponderosae</name>
    <name type="common">Mountain pine beetle</name>
    <dbReference type="NCBI Taxonomy" id="77166"/>
    <lineage>
        <taxon>Eukaryota</taxon>
        <taxon>Metazoa</taxon>
        <taxon>Ecdysozoa</taxon>
        <taxon>Arthropoda</taxon>
        <taxon>Hexapoda</taxon>
        <taxon>Insecta</taxon>
        <taxon>Pterygota</taxon>
        <taxon>Neoptera</taxon>
        <taxon>Endopterygota</taxon>
        <taxon>Coleoptera</taxon>
        <taxon>Polyphaga</taxon>
        <taxon>Cucujiformia</taxon>
        <taxon>Curculionidae</taxon>
        <taxon>Scolytinae</taxon>
        <taxon>Dendroctonus</taxon>
    </lineage>
</organism>
<feature type="non-terminal residue" evidence="3">
    <location>
        <position position="1"/>
    </location>
</feature>
<dbReference type="EMBL" id="KB631686">
    <property type="protein sequence ID" value="ERL85377.1"/>
    <property type="molecule type" value="Genomic_DNA"/>
</dbReference>
<evidence type="ECO:0008006" key="8">
    <source>
        <dbReference type="Google" id="ProtNLM"/>
    </source>
</evidence>
<evidence type="ECO:0000313" key="6">
    <source>
        <dbReference type="Proteomes" id="UP000019118"/>
    </source>
</evidence>
<gene>
    <name evidence="5" type="primary">109539889</name>
    <name evidence="4" type="ORF">D910_02797</name>
    <name evidence="3" type="ORF">YQE_08264</name>
</gene>
<dbReference type="EMBL" id="KB741019">
    <property type="protein sequence ID" value="ENN75151.1"/>
    <property type="molecule type" value="Genomic_DNA"/>
</dbReference>
<dbReference type="HOGENOM" id="CLU_1526765_0_0_1"/>
<evidence type="ECO:0000256" key="1">
    <source>
        <dbReference type="ARBA" id="ARBA00022729"/>
    </source>
</evidence>
<accession>N6U3F5</accession>
<sequence>MYYFAHFLVFSITSLLVSGQEYTVLPVSIEKCKVHGDNELSYNVGLTDQDGTKTFSIEAELSSTLNESCTFSADVDLWSGSQYNHYMNADGSACESIENMLKSAWGRFKSNLEPSVEDSCTFKPGKYSISEFQVSSGEINVPIPSKGLFKAHVHLVCDKSEVVCLTVEFEVIEDED</sequence>
<protein>
    <recommendedName>
        <fullName evidence="8">MD-2-related lipid-recognition domain-containing protein</fullName>
    </recommendedName>
</protein>
<evidence type="ECO:0000313" key="7">
    <source>
        <dbReference type="Proteomes" id="UP000030742"/>
    </source>
</evidence>
<dbReference type="InterPro" id="IPR036846">
    <property type="entry name" value="GM2-AP_sf"/>
</dbReference>
<dbReference type="PANTHER" id="PTHR21112">
    <property type="entry name" value="CHEMOSENSORY PROTEIN A 29A-RELATED"/>
    <property type="match status" value="1"/>
</dbReference>
<proteinExistence type="predicted"/>
<dbReference type="PANTHER" id="PTHR21112:SF0">
    <property type="entry name" value="CHEMOSENSORY PROTEIN A 29A-RELATED"/>
    <property type="match status" value="1"/>
</dbReference>
<evidence type="ECO:0000313" key="3">
    <source>
        <dbReference type="EMBL" id="ENN75151.1"/>
    </source>
</evidence>
<dbReference type="AlphaFoldDB" id="N6U3F5"/>
<evidence type="ECO:0000256" key="2">
    <source>
        <dbReference type="SAM" id="SignalP"/>
    </source>
</evidence>
<dbReference type="OMA" id="CESIENM"/>
<evidence type="ECO:0000313" key="4">
    <source>
        <dbReference type="EMBL" id="ERL85377.1"/>
    </source>
</evidence>
<dbReference type="Proteomes" id="UP000019118">
    <property type="component" value="Unassembled WGS sequence"/>
</dbReference>
<dbReference type="Gene3D" id="2.70.220.10">
    <property type="entry name" value="Ganglioside GM2 activator"/>
    <property type="match status" value="1"/>
</dbReference>